<accession>A0A8T1RWG1</accession>
<keyword evidence="3" id="KW-1185">Reference proteome</keyword>
<organism evidence="2 3">
    <name type="scientific">Chelydra serpentina</name>
    <name type="common">Snapping turtle</name>
    <name type="synonym">Testudo serpentina</name>
    <dbReference type="NCBI Taxonomy" id="8475"/>
    <lineage>
        <taxon>Eukaryota</taxon>
        <taxon>Metazoa</taxon>
        <taxon>Chordata</taxon>
        <taxon>Craniata</taxon>
        <taxon>Vertebrata</taxon>
        <taxon>Euteleostomi</taxon>
        <taxon>Archelosauria</taxon>
        <taxon>Testudinata</taxon>
        <taxon>Testudines</taxon>
        <taxon>Cryptodira</taxon>
        <taxon>Durocryptodira</taxon>
        <taxon>Americhelydia</taxon>
        <taxon>Chelydroidea</taxon>
        <taxon>Chelydridae</taxon>
        <taxon>Chelydra</taxon>
    </lineage>
</organism>
<sequence>MASALTVLFLRCWLAGQSGVSGQLPALGPSISVSPSRVIPLGGAVTIRCQCRCEARRLLLYKDGIEIPGDECCW</sequence>
<protein>
    <submittedName>
        <fullName evidence="2">Uncharacterized protein</fullName>
    </submittedName>
</protein>
<reference evidence="2 3" key="1">
    <citation type="journal article" date="2020" name="G3 (Bethesda)">
        <title>Draft Genome of the Common Snapping Turtle, Chelydra serpentina, a Model for Phenotypic Plasticity in Reptiles.</title>
        <authorList>
            <person name="Das D."/>
            <person name="Singh S.K."/>
            <person name="Bierstedt J."/>
            <person name="Erickson A."/>
            <person name="Galli G.L.J."/>
            <person name="Crossley D.A. 2nd"/>
            <person name="Rhen T."/>
        </authorList>
    </citation>
    <scope>NUCLEOTIDE SEQUENCE [LARGE SCALE GENOMIC DNA]</scope>
    <source>
        <strain evidence="2">KW</strain>
    </source>
</reference>
<dbReference type="AlphaFoldDB" id="A0A8T1RWG1"/>
<dbReference type="EMBL" id="JAHGAV010004716">
    <property type="protein sequence ID" value="KAG6920654.1"/>
    <property type="molecule type" value="Genomic_DNA"/>
</dbReference>
<evidence type="ECO:0000256" key="1">
    <source>
        <dbReference type="SAM" id="SignalP"/>
    </source>
</evidence>
<evidence type="ECO:0000313" key="2">
    <source>
        <dbReference type="EMBL" id="KAG6920654.1"/>
    </source>
</evidence>
<feature type="non-terminal residue" evidence="2">
    <location>
        <position position="1"/>
    </location>
</feature>
<dbReference type="InterPro" id="IPR013783">
    <property type="entry name" value="Ig-like_fold"/>
</dbReference>
<dbReference type="Gene3D" id="2.60.40.10">
    <property type="entry name" value="Immunoglobulins"/>
    <property type="match status" value="1"/>
</dbReference>
<dbReference type="SUPFAM" id="SSF48726">
    <property type="entry name" value="Immunoglobulin"/>
    <property type="match status" value="1"/>
</dbReference>
<dbReference type="Proteomes" id="UP000765507">
    <property type="component" value="Unassembled WGS sequence"/>
</dbReference>
<comment type="caution">
    <text evidence="2">The sequence shown here is derived from an EMBL/GenBank/DDBJ whole genome shotgun (WGS) entry which is preliminary data.</text>
</comment>
<feature type="signal peptide" evidence="1">
    <location>
        <begin position="1"/>
        <end position="22"/>
    </location>
</feature>
<gene>
    <name evidence="2" type="ORF">G0U57_015346</name>
</gene>
<dbReference type="InterPro" id="IPR036179">
    <property type="entry name" value="Ig-like_dom_sf"/>
</dbReference>
<proteinExistence type="predicted"/>
<keyword evidence="1" id="KW-0732">Signal</keyword>
<feature type="chain" id="PRO_5035801317" evidence="1">
    <location>
        <begin position="23"/>
        <end position="74"/>
    </location>
</feature>
<evidence type="ECO:0000313" key="3">
    <source>
        <dbReference type="Proteomes" id="UP000765507"/>
    </source>
</evidence>
<name>A0A8T1RWG1_CHESE</name>